<organism evidence="2 3">
    <name type="scientific">Wickerhamomyces pijperi</name>
    <name type="common">Yeast</name>
    <name type="synonym">Pichia pijperi</name>
    <dbReference type="NCBI Taxonomy" id="599730"/>
    <lineage>
        <taxon>Eukaryota</taxon>
        <taxon>Fungi</taxon>
        <taxon>Dikarya</taxon>
        <taxon>Ascomycota</taxon>
        <taxon>Saccharomycotina</taxon>
        <taxon>Saccharomycetes</taxon>
        <taxon>Phaffomycetales</taxon>
        <taxon>Wickerhamomycetaceae</taxon>
        <taxon>Wickerhamomyces</taxon>
    </lineage>
</organism>
<evidence type="ECO:0008006" key="4">
    <source>
        <dbReference type="Google" id="ProtNLM"/>
    </source>
</evidence>
<accession>A0A9P8PMD9</accession>
<evidence type="ECO:0000313" key="2">
    <source>
        <dbReference type="EMBL" id="KAH3674968.1"/>
    </source>
</evidence>
<dbReference type="EMBL" id="JAEUBG010005439">
    <property type="protein sequence ID" value="KAH3674968.1"/>
    <property type="molecule type" value="Genomic_DNA"/>
</dbReference>
<keyword evidence="1" id="KW-0732">Signal</keyword>
<feature type="chain" id="PRO_5040261431" description="Secreted protein" evidence="1">
    <location>
        <begin position="18"/>
        <end position="74"/>
    </location>
</feature>
<reference evidence="2" key="2">
    <citation type="submission" date="2021-01" db="EMBL/GenBank/DDBJ databases">
        <authorList>
            <person name="Schikora-Tamarit M.A."/>
        </authorList>
    </citation>
    <scope>NUCLEOTIDE SEQUENCE</scope>
    <source>
        <strain evidence="2">CBS2887</strain>
    </source>
</reference>
<keyword evidence="3" id="KW-1185">Reference proteome</keyword>
<proteinExistence type="predicted"/>
<gene>
    <name evidence="2" type="ORF">WICPIJ_009413</name>
</gene>
<evidence type="ECO:0000313" key="3">
    <source>
        <dbReference type="Proteomes" id="UP000774326"/>
    </source>
</evidence>
<sequence>MASIVLSSMLVLTLANGDNIEVLVGLVEGETISNLESSFVGVVPEFEIELLSSVVPKLMLGGFDGVISELSSLA</sequence>
<feature type="signal peptide" evidence="1">
    <location>
        <begin position="1"/>
        <end position="17"/>
    </location>
</feature>
<reference evidence="2" key="1">
    <citation type="journal article" date="2021" name="Open Biol.">
        <title>Shared evolutionary footprints suggest mitochondrial oxidative damage underlies multiple complex I losses in fungi.</title>
        <authorList>
            <person name="Schikora-Tamarit M.A."/>
            <person name="Marcet-Houben M."/>
            <person name="Nosek J."/>
            <person name="Gabaldon T."/>
        </authorList>
    </citation>
    <scope>NUCLEOTIDE SEQUENCE</scope>
    <source>
        <strain evidence="2">CBS2887</strain>
    </source>
</reference>
<evidence type="ECO:0000256" key="1">
    <source>
        <dbReference type="SAM" id="SignalP"/>
    </source>
</evidence>
<protein>
    <recommendedName>
        <fullName evidence="4">Secreted protein</fullName>
    </recommendedName>
</protein>
<name>A0A9P8PMD9_WICPI</name>
<comment type="caution">
    <text evidence="2">The sequence shown here is derived from an EMBL/GenBank/DDBJ whole genome shotgun (WGS) entry which is preliminary data.</text>
</comment>
<dbReference type="Proteomes" id="UP000774326">
    <property type="component" value="Unassembled WGS sequence"/>
</dbReference>
<dbReference type="AlphaFoldDB" id="A0A9P8PMD9"/>